<protein>
    <recommendedName>
        <fullName evidence="5">HTH CENPB-type domain-containing protein</fullName>
    </recommendedName>
</protein>
<reference evidence="6 7" key="1">
    <citation type="submission" date="2023-03" db="EMBL/GenBank/DDBJ databases">
        <title>Genome insight into feeding habits of ladybird beetles.</title>
        <authorList>
            <person name="Li H.-S."/>
            <person name="Huang Y.-H."/>
            <person name="Pang H."/>
        </authorList>
    </citation>
    <scope>NUCLEOTIDE SEQUENCE [LARGE SCALE GENOMIC DNA]</scope>
    <source>
        <strain evidence="6">SYSU_2023b</strain>
        <tissue evidence="6">Whole body</tissue>
    </source>
</reference>
<sequence>MMSSSDTRKKKEKRTYTGEDLKKALNEIREKNKSIRQICKEYAIPKTTILDKISGRRPDGLKKPGPEPALGVDGEKKVVEWLLNISKCGFPVKKQELLDTVQKIIRDGEFKNNFKDDRPGQKWFEKFLARNKEITLKNAEGINKARAQVTEQSIRLWFRELDEYLDSIHQKDILSDPRRIFNGDESGFALCPKTGKVLGPRGFKNLYQIKPSNEKENITVLLTFNANGDMCPPCIVFPYIRPPRAVVNSMPPEWCLGRSETGWMRGDVFFEYITNDFNKWVAANNIKNQCFCW</sequence>
<dbReference type="GO" id="GO:0005634">
    <property type="term" value="C:nucleus"/>
    <property type="evidence" value="ECO:0007669"/>
    <property type="project" value="UniProtKB-SubCell"/>
</dbReference>
<keyword evidence="3" id="KW-0539">Nucleus</keyword>
<dbReference type="Pfam" id="PF05225">
    <property type="entry name" value="HTH_psq"/>
    <property type="match status" value="1"/>
</dbReference>
<comment type="subcellular location">
    <subcellularLocation>
        <location evidence="1">Nucleus</location>
    </subcellularLocation>
</comment>
<dbReference type="PANTHER" id="PTHR19303:SF74">
    <property type="entry name" value="POGO TRANSPOSABLE ELEMENT WITH KRAB DOMAIN"/>
    <property type="match status" value="1"/>
</dbReference>
<evidence type="ECO:0000256" key="2">
    <source>
        <dbReference type="ARBA" id="ARBA00023125"/>
    </source>
</evidence>
<comment type="caution">
    <text evidence="6">The sequence shown here is derived from an EMBL/GenBank/DDBJ whole genome shotgun (WGS) entry which is preliminary data.</text>
</comment>
<keyword evidence="2" id="KW-0238">DNA-binding</keyword>
<dbReference type="PROSITE" id="PS51253">
    <property type="entry name" value="HTH_CENPB"/>
    <property type="match status" value="1"/>
</dbReference>
<accession>A0AAW1TNA3</accession>
<dbReference type="Gene3D" id="1.10.10.60">
    <property type="entry name" value="Homeodomain-like"/>
    <property type="match status" value="1"/>
</dbReference>
<dbReference type="GO" id="GO:0003677">
    <property type="term" value="F:DNA binding"/>
    <property type="evidence" value="ECO:0007669"/>
    <property type="project" value="UniProtKB-KW"/>
</dbReference>
<dbReference type="InterPro" id="IPR009057">
    <property type="entry name" value="Homeodomain-like_sf"/>
</dbReference>
<dbReference type="InterPro" id="IPR007889">
    <property type="entry name" value="HTH_Psq"/>
</dbReference>
<evidence type="ECO:0000313" key="7">
    <source>
        <dbReference type="Proteomes" id="UP001431783"/>
    </source>
</evidence>
<feature type="region of interest" description="Disordered" evidence="4">
    <location>
        <begin position="1"/>
        <end position="20"/>
    </location>
</feature>
<dbReference type="Proteomes" id="UP001431783">
    <property type="component" value="Unassembled WGS sequence"/>
</dbReference>
<evidence type="ECO:0000256" key="1">
    <source>
        <dbReference type="ARBA" id="ARBA00004123"/>
    </source>
</evidence>
<evidence type="ECO:0000256" key="3">
    <source>
        <dbReference type="ARBA" id="ARBA00023242"/>
    </source>
</evidence>
<name>A0AAW1TNA3_9CUCU</name>
<keyword evidence="7" id="KW-1185">Reference proteome</keyword>
<proteinExistence type="predicted"/>
<dbReference type="EMBL" id="JARQZJ010000007">
    <property type="protein sequence ID" value="KAK9871763.1"/>
    <property type="molecule type" value="Genomic_DNA"/>
</dbReference>
<dbReference type="PANTHER" id="PTHR19303">
    <property type="entry name" value="TRANSPOSON"/>
    <property type="match status" value="1"/>
</dbReference>
<evidence type="ECO:0000313" key="6">
    <source>
        <dbReference type="EMBL" id="KAK9871763.1"/>
    </source>
</evidence>
<evidence type="ECO:0000256" key="4">
    <source>
        <dbReference type="SAM" id="MobiDB-lite"/>
    </source>
</evidence>
<dbReference type="SUPFAM" id="SSF46689">
    <property type="entry name" value="Homeodomain-like"/>
    <property type="match status" value="1"/>
</dbReference>
<feature type="domain" description="HTH CENPB-type" evidence="5">
    <location>
        <begin position="62"/>
        <end position="137"/>
    </location>
</feature>
<evidence type="ECO:0000259" key="5">
    <source>
        <dbReference type="PROSITE" id="PS51253"/>
    </source>
</evidence>
<dbReference type="InterPro" id="IPR050863">
    <property type="entry name" value="CenT-Element_Derived"/>
</dbReference>
<dbReference type="AlphaFoldDB" id="A0AAW1TNA3"/>
<gene>
    <name evidence="6" type="ORF">WA026_014218</name>
</gene>
<organism evidence="6 7">
    <name type="scientific">Henosepilachna vigintioctopunctata</name>
    <dbReference type="NCBI Taxonomy" id="420089"/>
    <lineage>
        <taxon>Eukaryota</taxon>
        <taxon>Metazoa</taxon>
        <taxon>Ecdysozoa</taxon>
        <taxon>Arthropoda</taxon>
        <taxon>Hexapoda</taxon>
        <taxon>Insecta</taxon>
        <taxon>Pterygota</taxon>
        <taxon>Neoptera</taxon>
        <taxon>Endopterygota</taxon>
        <taxon>Coleoptera</taxon>
        <taxon>Polyphaga</taxon>
        <taxon>Cucujiformia</taxon>
        <taxon>Coccinelloidea</taxon>
        <taxon>Coccinellidae</taxon>
        <taxon>Epilachninae</taxon>
        <taxon>Epilachnini</taxon>
        <taxon>Henosepilachna</taxon>
    </lineage>
</organism>
<dbReference type="InterPro" id="IPR006600">
    <property type="entry name" value="HTH_CenpB_DNA-bd_dom"/>
</dbReference>